<feature type="compositionally biased region" description="Low complexity" evidence="2">
    <location>
        <begin position="18"/>
        <end position="29"/>
    </location>
</feature>
<gene>
    <name evidence="3" type="ORF">QBZ16_003111</name>
</gene>
<evidence type="ECO:0000313" key="4">
    <source>
        <dbReference type="Proteomes" id="UP001255856"/>
    </source>
</evidence>
<dbReference type="PANTHER" id="PTHR12794">
    <property type="entry name" value="GEMIN2"/>
    <property type="match status" value="1"/>
</dbReference>
<dbReference type="EMBL" id="JASFZW010000003">
    <property type="protein sequence ID" value="KAK2079419.1"/>
    <property type="molecule type" value="Genomic_DNA"/>
</dbReference>
<sequence>MASSDPGVADPEPEPERAAAAQEDAAASSSDEEVDRRAFGIWQALPVPMRAPAWDVEELDSVEEYLCRVRWQAQSLPGTVVAKEVPSALDRPSSAAVPTELDEPEPCHPSLLPKAEWLADFVARFRLLRDRLQWELAREAEELNVALGTLGLGQETAEPQAAGAAPWPSIFDSMPELAALRPLKPPGVAQQIPSRVARLVKSGVTADVAAELFALSLRVEEPLRPDACAAYRRLWRHCSSVRASLAEGSQDDRLPTLTILIAIAGAIFHQGPVLTQ</sequence>
<dbReference type="AlphaFoldDB" id="A0AAD9ILN0"/>
<feature type="region of interest" description="Disordered" evidence="2">
    <location>
        <begin position="1"/>
        <end position="34"/>
    </location>
</feature>
<comment type="caution">
    <text evidence="3">The sequence shown here is derived from an EMBL/GenBank/DDBJ whole genome shotgun (WGS) entry which is preliminary data.</text>
</comment>
<organism evidence="3 4">
    <name type="scientific">Prototheca wickerhamii</name>
    <dbReference type="NCBI Taxonomy" id="3111"/>
    <lineage>
        <taxon>Eukaryota</taxon>
        <taxon>Viridiplantae</taxon>
        <taxon>Chlorophyta</taxon>
        <taxon>core chlorophytes</taxon>
        <taxon>Trebouxiophyceae</taxon>
        <taxon>Chlorellales</taxon>
        <taxon>Chlorellaceae</taxon>
        <taxon>Prototheca</taxon>
    </lineage>
</organism>
<dbReference type="GO" id="GO:0005634">
    <property type="term" value="C:nucleus"/>
    <property type="evidence" value="ECO:0007669"/>
    <property type="project" value="TreeGrafter"/>
</dbReference>
<dbReference type="Proteomes" id="UP001255856">
    <property type="component" value="Unassembled WGS sequence"/>
</dbReference>
<evidence type="ECO:0008006" key="5">
    <source>
        <dbReference type="Google" id="ProtNLM"/>
    </source>
</evidence>
<evidence type="ECO:0000256" key="1">
    <source>
        <dbReference type="ARBA" id="ARBA00025758"/>
    </source>
</evidence>
<accession>A0AAD9ILN0</accession>
<proteinExistence type="inferred from homology"/>
<dbReference type="GO" id="GO:0032797">
    <property type="term" value="C:SMN complex"/>
    <property type="evidence" value="ECO:0007669"/>
    <property type="project" value="TreeGrafter"/>
</dbReference>
<dbReference type="PANTHER" id="PTHR12794:SF0">
    <property type="entry name" value="GEM-ASSOCIATED PROTEIN 2"/>
    <property type="match status" value="1"/>
</dbReference>
<dbReference type="Gene3D" id="1.20.58.1070">
    <property type="match status" value="1"/>
</dbReference>
<evidence type="ECO:0000256" key="2">
    <source>
        <dbReference type="SAM" id="MobiDB-lite"/>
    </source>
</evidence>
<reference evidence="3" key="1">
    <citation type="submission" date="2021-01" db="EMBL/GenBank/DDBJ databases">
        <authorList>
            <person name="Eckstrom K.M.E."/>
        </authorList>
    </citation>
    <scope>NUCLEOTIDE SEQUENCE</scope>
    <source>
        <strain evidence="3">UVCC 0001</strain>
    </source>
</reference>
<comment type="similarity">
    <text evidence="1">Belongs to the gemin-2 family.</text>
</comment>
<dbReference type="InterPro" id="IPR035426">
    <property type="entry name" value="Gemin2/Brr1"/>
</dbReference>
<keyword evidence="4" id="KW-1185">Reference proteome</keyword>
<dbReference type="Pfam" id="PF04938">
    <property type="entry name" value="SIP1"/>
    <property type="match status" value="1"/>
</dbReference>
<protein>
    <recommendedName>
        <fullName evidence="5">Gem-associated protein 2</fullName>
    </recommendedName>
</protein>
<name>A0AAD9ILN0_PROWI</name>
<dbReference type="GO" id="GO:0000387">
    <property type="term" value="P:spliceosomal snRNP assembly"/>
    <property type="evidence" value="ECO:0007669"/>
    <property type="project" value="InterPro"/>
</dbReference>
<evidence type="ECO:0000313" key="3">
    <source>
        <dbReference type="EMBL" id="KAK2079419.1"/>
    </source>
</evidence>